<comment type="caution">
    <text evidence="2">The sequence shown here is derived from an EMBL/GenBank/DDBJ whole genome shotgun (WGS) entry which is preliminary data.</text>
</comment>
<sequence>MIVAEQEKKNAAIAAAIILIGFGTLAYFLPSVMLAVGAYSKLLAILVAAIFLFGIFAVLWLRSRFQKRN</sequence>
<feature type="transmembrane region" description="Helical" evidence="1">
    <location>
        <begin position="12"/>
        <end position="36"/>
    </location>
</feature>
<dbReference type="EMBL" id="JBHSEL010000043">
    <property type="protein sequence ID" value="MFC4624530.1"/>
    <property type="molecule type" value="Genomic_DNA"/>
</dbReference>
<organism evidence="2 3">
    <name type="scientific">Daeguia caeni</name>
    <dbReference type="NCBI Taxonomy" id="439612"/>
    <lineage>
        <taxon>Bacteria</taxon>
        <taxon>Pseudomonadati</taxon>
        <taxon>Pseudomonadota</taxon>
        <taxon>Alphaproteobacteria</taxon>
        <taxon>Hyphomicrobiales</taxon>
        <taxon>Brucellaceae</taxon>
        <taxon>Daeguia</taxon>
    </lineage>
</organism>
<keyword evidence="1" id="KW-0472">Membrane</keyword>
<evidence type="ECO:0000313" key="3">
    <source>
        <dbReference type="Proteomes" id="UP001596042"/>
    </source>
</evidence>
<keyword evidence="1" id="KW-1133">Transmembrane helix</keyword>
<reference evidence="3" key="1">
    <citation type="journal article" date="2019" name="Int. J. Syst. Evol. Microbiol.">
        <title>The Global Catalogue of Microorganisms (GCM) 10K type strain sequencing project: providing services to taxonomists for standard genome sequencing and annotation.</title>
        <authorList>
            <consortium name="The Broad Institute Genomics Platform"/>
            <consortium name="The Broad Institute Genome Sequencing Center for Infectious Disease"/>
            <person name="Wu L."/>
            <person name="Ma J."/>
        </authorList>
    </citation>
    <scope>NUCLEOTIDE SEQUENCE [LARGE SCALE GENOMIC DNA]</scope>
    <source>
        <strain evidence="3">CGMCC 1.15731</strain>
    </source>
</reference>
<proteinExistence type="predicted"/>
<dbReference type="RefSeq" id="WP_374831444.1">
    <property type="nucleotide sequence ID" value="NZ_JBHEEZ010000008.1"/>
</dbReference>
<keyword evidence="1" id="KW-0812">Transmembrane</keyword>
<evidence type="ECO:0000313" key="2">
    <source>
        <dbReference type="EMBL" id="MFC4624530.1"/>
    </source>
</evidence>
<protein>
    <submittedName>
        <fullName evidence="2">Uncharacterized protein</fullName>
    </submittedName>
</protein>
<gene>
    <name evidence="2" type="ORF">ACFO1V_04715</name>
</gene>
<keyword evidence="3" id="KW-1185">Reference proteome</keyword>
<dbReference type="Proteomes" id="UP001596042">
    <property type="component" value="Unassembled WGS sequence"/>
</dbReference>
<name>A0ABV9H6D7_9HYPH</name>
<feature type="transmembrane region" description="Helical" evidence="1">
    <location>
        <begin position="42"/>
        <end position="61"/>
    </location>
</feature>
<evidence type="ECO:0000256" key="1">
    <source>
        <dbReference type="SAM" id="Phobius"/>
    </source>
</evidence>
<accession>A0ABV9H6D7</accession>